<evidence type="ECO:0000256" key="1">
    <source>
        <dbReference type="ARBA" id="ARBA00004123"/>
    </source>
</evidence>
<protein>
    <recommendedName>
        <fullName evidence="10">SBP-type domain-containing protein</fullName>
    </recommendedName>
</protein>
<feature type="domain" description="SBP-type" evidence="10">
    <location>
        <begin position="100"/>
        <end position="177"/>
    </location>
</feature>
<keyword evidence="4" id="KW-0862">Zinc</keyword>
<evidence type="ECO:0000256" key="5">
    <source>
        <dbReference type="ARBA" id="ARBA00023015"/>
    </source>
</evidence>
<dbReference type="Proteomes" id="UP000636800">
    <property type="component" value="Chromosome 12"/>
</dbReference>
<evidence type="ECO:0000256" key="6">
    <source>
        <dbReference type="ARBA" id="ARBA00023125"/>
    </source>
</evidence>
<evidence type="ECO:0000313" key="12">
    <source>
        <dbReference type="Proteomes" id="UP000636800"/>
    </source>
</evidence>
<evidence type="ECO:0000256" key="2">
    <source>
        <dbReference type="ARBA" id="ARBA00022723"/>
    </source>
</evidence>
<keyword evidence="6" id="KW-0238">DNA-binding</keyword>
<evidence type="ECO:0000256" key="3">
    <source>
        <dbReference type="ARBA" id="ARBA00022771"/>
    </source>
</evidence>
<dbReference type="GO" id="GO:0005634">
    <property type="term" value="C:nucleus"/>
    <property type="evidence" value="ECO:0007669"/>
    <property type="project" value="UniProtKB-SubCell"/>
</dbReference>
<dbReference type="Pfam" id="PF03110">
    <property type="entry name" value="SBP"/>
    <property type="match status" value="1"/>
</dbReference>
<dbReference type="GO" id="GO:0003677">
    <property type="term" value="F:DNA binding"/>
    <property type="evidence" value="ECO:0007669"/>
    <property type="project" value="UniProtKB-KW"/>
</dbReference>
<keyword evidence="7" id="KW-0804">Transcription</keyword>
<name>A0A835PSN8_VANPL</name>
<dbReference type="InterPro" id="IPR044817">
    <property type="entry name" value="SBP-like"/>
</dbReference>
<dbReference type="GO" id="GO:0008270">
    <property type="term" value="F:zinc ion binding"/>
    <property type="evidence" value="ECO:0007669"/>
    <property type="project" value="UniProtKB-KW"/>
</dbReference>
<reference evidence="11 12" key="1">
    <citation type="journal article" date="2020" name="Nat. Food">
        <title>A phased Vanilla planifolia genome enables genetic improvement of flavour and production.</title>
        <authorList>
            <person name="Hasing T."/>
            <person name="Tang H."/>
            <person name="Brym M."/>
            <person name="Khazi F."/>
            <person name="Huang T."/>
            <person name="Chambers A.H."/>
        </authorList>
    </citation>
    <scope>NUCLEOTIDE SEQUENCE [LARGE SCALE GENOMIC DNA]</scope>
    <source>
        <tissue evidence="11">Leaf</tissue>
    </source>
</reference>
<dbReference type="Gene3D" id="4.10.1100.10">
    <property type="entry name" value="Transcription factor, SBP-box domain"/>
    <property type="match status" value="1"/>
</dbReference>
<dbReference type="PANTHER" id="PTHR31251">
    <property type="entry name" value="SQUAMOSA PROMOTER-BINDING-LIKE PROTEIN 4"/>
    <property type="match status" value="1"/>
</dbReference>
<organism evidence="11 12">
    <name type="scientific">Vanilla planifolia</name>
    <name type="common">Vanilla</name>
    <dbReference type="NCBI Taxonomy" id="51239"/>
    <lineage>
        <taxon>Eukaryota</taxon>
        <taxon>Viridiplantae</taxon>
        <taxon>Streptophyta</taxon>
        <taxon>Embryophyta</taxon>
        <taxon>Tracheophyta</taxon>
        <taxon>Spermatophyta</taxon>
        <taxon>Magnoliopsida</taxon>
        <taxon>Liliopsida</taxon>
        <taxon>Asparagales</taxon>
        <taxon>Orchidaceae</taxon>
        <taxon>Vanilloideae</taxon>
        <taxon>Vanilleae</taxon>
        <taxon>Vanilla</taxon>
    </lineage>
</organism>
<keyword evidence="5" id="KW-0805">Transcription regulation</keyword>
<sequence>MEWDLKTPPWDLPELEQNAEEFNLSSVVSSRGGRAERQPAVGLPDCSVDLKLGGLGDFGLVDKLEEQRKASGILMAPVPPQPAAAGSLKRPRTAAAGNQNISCLVDGCKSDLSNCREYHRRHKVCEAHSKTPVVLVAGQEQRFCQQCSRFHLLVEFDEVKRSCRKRLDGHNRRRRKPQPELINSGNLFANCYGARLTSYHKILPTTATDGNWSGVMKTEEDAFYGHHSAAMHFMNRLQQPLLHHSSFFNRSLKEGKQFPFLHEGEGMSIGSRTALEPAAVCQPLLKTISSAAESSGNKILFSDGLPPVLDSDCALSLCHRPPRPRASI</sequence>
<keyword evidence="2" id="KW-0479">Metal-binding</keyword>
<dbReference type="InterPro" id="IPR036893">
    <property type="entry name" value="SBP_sf"/>
</dbReference>
<evidence type="ECO:0000256" key="8">
    <source>
        <dbReference type="ARBA" id="ARBA00023242"/>
    </source>
</evidence>
<gene>
    <name evidence="11" type="ORF">HPP92_023375</name>
</gene>
<accession>A0A835PSN8</accession>
<dbReference type="PROSITE" id="PS51141">
    <property type="entry name" value="ZF_SBP"/>
    <property type="match status" value="1"/>
</dbReference>
<keyword evidence="8" id="KW-0539">Nucleus</keyword>
<dbReference type="PANTHER" id="PTHR31251:SF208">
    <property type="entry name" value="SQUAMOSA PROMOTER-BINDING-LIKE PROTEIN 18"/>
    <property type="match status" value="1"/>
</dbReference>
<dbReference type="FunFam" id="4.10.1100.10:FF:000001">
    <property type="entry name" value="Squamosa promoter-binding-like protein 14"/>
    <property type="match status" value="1"/>
</dbReference>
<comment type="caution">
    <text evidence="11">The sequence shown here is derived from an EMBL/GenBank/DDBJ whole genome shotgun (WGS) entry which is preliminary data.</text>
</comment>
<proteinExistence type="predicted"/>
<comment type="subcellular location">
    <subcellularLocation>
        <location evidence="1">Nucleus</location>
    </subcellularLocation>
</comment>
<evidence type="ECO:0000313" key="11">
    <source>
        <dbReference type="EMBL" id="KAG0458218.1"/>
    </source>
</evidence>
<keyword evidence="3 9" id="KW-0863">Zinc-finger</keyword>
<dbReference type="InterPro" id="IPR004333">
    <property type="entry name" value="SBP_dom"/>
</dbReference>
<keyword evidence="12" id="KW-1185">Reference proteome</keyword>
<evidence type="ECO:0000259" key="10">
    <source>
        <dbReference type="PROSITE" id="PS51141"/>
    </source>
</evidence>
<dbReference type="AlphaFoldDB" id="A0A835PSN8"/>
<evidence type="ECO:0000256" key="9">
    <source>
        <dbReference type="PROSITE-ProRule" id="PRU00470"/>
    </source>
</evidence>
<evidence type="ECO:0000256" key="7">
    <source>
        <dbReference type="ARBA" id="ARBA00023163"/>
    </source>
</evidence>
<evidence type="ECO:0000256" key="4">
    <source>
        <dbReference type="ARBA" id="ARBA00022833"/>
    </source>
</evidence>
<dbReference type="EMBL" id="JADCNL010000012">
    <property type="protein sequence ID" value="KAG0458218.1"/>
    <property type="molecule type" value="Genomic_DNA"/>
</dbReference>
<dbReference type="SUPFAM" id="SSF103612">
    <property type="entry name" value="SBT domain"/>
    <property type="match status" value="1"/>
</dbReference>